<feature type="domain" description="DUF4113" evidence="1">
    <location>
        <begin position="15"/>
        <end position="62"/>
    </location>
</feature>
<evidence type="ECO:0000313" key="2">
    <source>
        <dbReference type="EMBL" id="SUC37655.1"/>
    </source>
</evidence>
<sequence length="64" mass="7608">MFFLRVHIISLLNLQMIDKINQRYGTKTILLRVEGVENQKWAAKCEQRTPNYLTDINEIMTIKI</sequence>
<dbReference type="InterPro" id="IPR025188">
    <property type="entry name" value="DUF4113"/>
</dbReference>
<evidence type="ECO:0000259" key="1">
    <source>
        <dbReference type="Pfam" id="PF13438"/>
    </source>
</evidence>
<dbReference type="EMBL" id="UGTP01000002">
    <property type="protein sequence ID" value="SUC37655.1"/>
    <property type="molecule type" value="Genomic_DNA"/>
</dbReference>
<dbReference type="AlphaFoldDB" id="A0A379G9M9"/>
<proteinExistence type="predicted"/>
<organism evidence="2 3">
    <name type="scientific">Prevotella pallens</name>
    <dbReference type="NCBI Taxonomy" id="60133"/>
    <lineage>
        <taxon>Bacteria</taxon>
        <taxon>Pseudomonadati</taxon>
        <taxon>Bacteroidota</taxon>
        <taxon>Bacteroidia</taxon>
        <taxon>Bacteroidales</taxon>
        <taxon>Prevotellaceae</taxon>
        <taxon>Prevotella</taxon>
    </lineage>
</organism>
<gene>
    <name evidence="2" type="ORF">NCTC13043_02145</name>
</gene>
<evidence type="ECO:0000313" key="3">
    <source>
        <dbReference type="Proteomes" id="UP000254235"/>
    </source>
</evidence>
<reference evidence="2 3" key="1">
    <citation type="submission" date="2018-06" db="EMBL/GenBank/DDBJ databases">
        <authorList>
            <consortium name="Pathogen Informatics"/>
            <person name="Doyle S."/>
        </authorList>
    </citation>
    <scope>NUCLEOTIDE SEQUENCE [LARGE SCALE GENOMIC DNA]</scope>
    <source>
        <strain evidence="2 3">NCTC13043</strain>
    </source>
</reference>
<protein>
    <recommendedName>
        <fullName evidence="1">DUF4113 domain-containing protein</fullName>
    </recommendedName>
</protein>
<dbReference type="Pfam" id="PF13438">
    <property type="entry name" value="DUF4113"/>
    <property type="match status" value="1"/>
</dbReference>
<accession>A0A379G9M9</accession>
<dbReference type="Proteomes" id="UP000254235">
    <property type="component" value="Unassembled WGS sequence"/>
</dbReference>
<name>A0A379G9M9_9BACT</name>